<dbReference type="AlphaFoldDB" id="A0A0R1M7R1"/>
<name>A0A0R1M7R1_9LACO</name>
<proteinExistence type="predicted"/>
<dbReference type="RefSeq" id="WP_057896120.1">
    <property type="nucleotide sequence ID" value="NZ_AZEH01000039.1"/>
</dbReference>
<organism evidence="1 2">
    <name type="scientific">Liquorilactobacillus oeni DSM 19972</name>
    <dbReference type="NCBI Taxonomy" id="1423777"/>
    <lineage>
        <taxon>Bacteria</taxon>
        <taxon>Bacillati</taxon>
        <taxon>Bacillota</taxon>
        <taxon>Bacilli</taxon>
        <taxon>Lactobacillales</taxon>
        <taxon>Lactobacillaceae</taxon>
        <taxon>Liquorilactobacillus</taxon>
    </lineage>
</organism>
<accession>A0A0R1M7R1</accession>
<gene>
    <name evidence="1" type="ORF">FD46_GL001251</name>
</gene>
<evidence type="ECO:0000313" key="1">
    <source>
        <dbReference type="EMBL" id="KRL04134.1"/>
    </source>
</evidence>
<protein>
    <submittedName>
        <fullName evidence="1">Uncharacterized protein</fullName>
    </submittedName>
</protein>
<dbReference type="PATRIC" id="fig|1423777.3.peg.1294"/>
<reference evidence="1 2" key="1">
    <citation type="journal article" date="2015" name="Genome Announc.">
        <title>Expanding the biotechnology potential of lactobacilli through comparative genomics of 213 strains and associated genera.</title>
        <authorList>
            <person name="Sun Z."/>
            <person name="Harris H.M."/>
            <person name="McCann A."/>
            <person name="Guo C."/>
            <person name="Argimon S."/>
            <person name="Zhang W."/>
            <person name="Yang X."/>
            <person name="Jeffery I.B."/>
            <person name="Cooney J.C."/>
            <person name="Kagawa T.F."/>
            <person name="Liu W."/>
            <person name="Song Y."/>
            <person name="Salvetti E."/>
            <person name="Wrobel A."/>
            <person name="Rasinkangas P."/>
            <person name="Parkhill J."/>
            <person name="Rea M.C."/>
            <person name="O'Sullivan O."/>
            <person name="Ritari J."/>
            <person name="Douillard F.P."/>
            <person name="Paul Ross R."/>
            <person name="Yang R."/>
            <person name="Briner A.E."/>
            <person name="Felis G.E."/>
            <person name="de Vos W.M."/>
            <person name="Barrangou R."/>
            <person name="Klaenhammer T.R."/>
            <person name="Caufield P.W."/>
            <person name="Cui Y."/>
            <person name="Zhang H."/>
            <person name="O'Toole P.W."/>
        </authorList>
    </citation>
    <scope>NUCLEOTIDE SEQUENCE [LARGE SCALE GENOMIC DNA]</scope>
    <source>
        <strain evidence="1 2">DSM 19972</strain>
    </source>
</reference>
<comment type="caution">
    <text evidence="1">The sequence shown here is derived from an EMBL/GenBank/DDBJ whole genome shotgun (WGS) entry which is preliminary data.</text>
</comment>
<dbReference type="Proteomes" id="UP000051686">
    <property type="component" value="Unassembled WGS sequence"/>
</dbReference>
<sequence>MIKLKLTVNKNTTFKSEDKKYFVQAIVYQEVGKDAIKADISDSNIDSLKGKKLDFKNIDDVLEIKVPDGSLKIGF</sequence>
<keyword evidence="2" id="KW-1185">Reference proteome</keyword>
<dbReference type="EMBL" id="AZEH01000039">
    <property type="protein sequence ID" value="KRL04134.1"/>
    <property type="molecule type" value="Genomic_DNA"/>
</dbReference>
<evidence type="ECO:0000313" key="2">
    <source>
        <dbReference type="Proteomes" id="UP000051686"/>
    </source>
</evidence>